<keyword evidence="14" id="KW-1185">Reference proteome</keyword>
<dbReference type="EMBL" id="SWBO01000003">
    <property type="protein sequence ID" value="TKC01933.1"/>
    <property type="molecule type" value="Genomic_DNA"/>
</dbReference>
<name>A0A4U1CBG0_9SPHI</name>
<organism evidence="13 14">
    <name type="scientific">Pedobacter cryotolerans</name>
    <dbReference type="NCBI Taxonomy" id="2571270"/>
    <lineage>
        <taxon>Bacteria</taxon>
        <taxon>Pseudomonadati</taxon>
        <taxon>Bacteroidota</taxon>
        <taxon>Sphingobacteriia</taxon>
        <taxon>Sphingobacteriales</taxon>
        <taxon>Sphingobacteriaceae</taxon>
        <taxon>Pedobacter</taxon>
    </lineage>
</organism>
<protein>
    <submittedName>
        <fullName evidence="13">HlyC/CorC family transporter</fullName>
    </submittedName>
</protein>
<evidence type="ECO:0000256" key="10">
    <source>
        <dbReference type="SAM" id="Phobius"/>
    </source>
</evidence>
<dbReference type="SMART" id="SM00116">
    <property type="entry name" value="CBS"/>
    <property type="match status" value="2"/>
</dbReference>
<feature type="transmembrane region" description="Helical" evidence="10">
    <location>
        <begin position="91"/>
        <end position="111"/>
    </location>
</feature>
<dbReference type="Proteomes" id="UP000310477">
    <property type="component" value="Unassembled WGS sequence"/>
</dbReference>
<evidence type="ECO:0000256" key="9">
    <source>
        <dbReference type="PROSITE-ProRule" id="PRU01193"/>
    </source>
</evidence>
<dbReference type="AlphaFoldDB" id="A0A4U1CBG0"/>
<dbReference type="InterPro" id="IPR036318">
    <property type="entry name" value="FAD-bd_PCMH-like_sf"/>
</dbReference>
<evidence type="ECO:0000256" key="1">
    <source>
        <dbReference type="ARBA" id="ARBA00004651"/>
    </source>
</evidence>
<dbReference type="PANTHER" id="PTHR43099">
    <property type="entry name" value="UPF0053 PROTEIN YRKA"/>
    <property type="match status" value="1"/>
</dbReference>
<evidence type="ECO:0000256" key="2">
    <source>
        <dbReference type="ARBA" id="ARBA00022475"/>
    </source>
</evidence>
<dbReference type="SUPFAM" id="SSF56176">
    <property type="entry name" value="FAD-binding/transporter-associated domain-like"/>
    <property type="match status" value="1"/>
</dbReference>
<keyword evidence="6 8" id="KW-0129">CBS domain</keyword>
<dbReference type="Pfam" id="PF01595">
    <property type="entry name" value="CNNM"/>
    <property type="match status" value="1"/>
</dbReference>
<feature type="transmembrane region" description="Helical" evidence="10">
    <location>
        <begin position="165"/>
        <end position="183"/>
    </location>
</feature>
<evidence type="ECO:0000256" key="4">
    <source>
        <dbReference type="ARBA" id="ARBA00022737"/>
    </source>
</evidence>
<dbReference type="InterPro" id="IPR002550">
    <property type="entry name" value="CNNM"/>
</dbReference>
<dbReference type="Gene3D" id="3.10.580.10">
    <property type="entry name" value="CBS-domain"/>
    <property type="match status" value="1"/>
</dbReference>
<dbReference type="PANTHER" id="PTHR43099:SF2">
    <property type="entry name" value="UPF0053 PROTEIN YRKA"/>
    <property type="match status" value="1"/>
</dbReference>
<keyword evidence="3 9" id="KW-0812">Transmembrane</keyword>
<dbReference type="InterPro" id="IPR046342">
    <property type="entry name" value="CBS_dom_sf"/>
</dbReference>
<comment type="caution">
    <text evidence="13">The sequence shown here is derived from an EMBL/GenBank/DDBJ whole genome shotgun (WGS) entry which is preliminary data.</text>
</comment>
<sequence>MIYDSICSLVLTSFAGYLPTPILALATPTDGEPSSIGWRLIFSLFLVFLNGFFVAAEFAIVKVRASQIEIKAKTGSRVGKMAKNILHHLDGYLAATQLGITLASLGLGVVGETVMHEIIHDSLANFGVSEALITTISTAIAFSVITVMHIVFGELAPKSLAIQRPVATTLFVAIPLQLFYIIFRPFIWALNGLATIILKPFGINAAAGHESLHSNEELQYLLDQGKESGALEDNEHELIKNVFDFNERVVKNIMVPRTKISGIELDTPIHEVITRIISEGYSRMPVYDDVIDKIIGVVHAKDVLPLLAEKKDWALADIIRKPYFVPETKKINDLLSELQQKRIQIAIVIDEFGGTAGMVTLEDIVEEIVGEIQDEYDEEKPTVEKISDTEFVINAYATVYDVNEHLPHDLPEDEDFDTVGGLVSHAFGKIPEVGDSEECYGYLFTILKKTEQNIETIKLELVINKSDMVDVH</sequence>
<feature type="domain" description="CBS" evidence="11">
    <location>
        <begin position="318"/>
        <end position="375"/>
    </location>
</feature>
<keyword evidence="7 9" id="KW-0472">Membrane</keyword>
<dbReference type="FunFam" id="3.10.580.10:FF:000002">
    <property type="entry name" value="Magnesium/cobalt efflux protein CorC"/>
    <property type="match status" value="1"/>
</dbReference>
<dbReference type="PROSITE" id="PS51846">
    <property type="entry name" value="CNNM"/>
    <property type="match status" value="1"/>
</dbReference>
<dbReference type="Pfam" id="PF00571">
    <property type="entry name" value="CBS"/>
    <property type="match status" value="2"/>
</dbReference>
<dbReference type="GO" id="GO:0050660">
    <property type="term" value="F:flavin adenine dinucleotide binding"/>
    <property type="evidence" value="ECO:0007669"/>
    <property type="project" value="InterPro"/>
</dbReference>
<evidence type="ECO:0000259" key="11">
    <source>
        <dbReference type="PROSITE" id="PS51371"/>
    </source>
</evidence>
<feature type="transmembrane region" description="Helical" evidence="10">
    <location>
        <begin position="40"/>
        <end position="61"/>
    </location>
</feature>
<keyword evidence="5 9" id="KW-1133">Transmembrane helix</keyword>
<dbReference type="InterPro" id="IPR016169">
    <property type="entry name" value="FAD-bd_PCMH_sub2"/>
</dbReference>
<evidence type="ECO:0000256" key="7">
    <source>
        <dbReference type="ARBA" id="ARBA00023136"/>
    </source>
</evidence>
<dbReference type="InterPro" id="IPR000644">
    <property type="entry name" value="CBS_dom"/>
</dbReference>
<dbReference type="OrthoDB" id="9798188at2"/>
<feature type="transmembrane region" description="Helical" evidence="10">
    <location>
        <begin position="131"/>
        <end position="153"/>
    </location>
</feature>
<feature type="domain" description="CNNM transmembrane" evidence="12">
    <location>
        <begin position="32"/>
        <end position="235"/>
    </location>
</feature>
<dbReference type="Gene3D" id="3.30.465.10">
    <property type="match status" value="1"/>
</dbReference>
<evidence type="ECO:0000256" key="5">
    <source>
        <dbReference type="ARBA" id="ARBA00022989"/>
    </source>
</evidence>
<dbReference type="SUPFAM" id="SSF54631">
    <property type="entry name" value="CBS-domain pair"/>
    <property type="match status" value="1"/>
</dbReference>
<evidence type="ECO:0000256" key="6">
    <source>
        <dbReference type="ARBA" id="ARBA00023122"/>
    </source>
</evidence>
<dbReference type="InterPro" id="IPR051676">
    <property type="entry name" value="UPF0053_domain"/>
</dbReference>
<dbReference type="SMART" id="SM01091">
    <property type="entry name" value="CorC_HlyC"/>
    <property type="match status" value="1"/>
</dbReference>
<feature type="domain" description="CBS" evidence="11">
    <location>
        <begin position="254"/>
        <end position="315"/>
    </location>
</feature>
<proteinExistence type="predicted"/>
<dbReference type="Pfam" id="PF03471">
    <property type="entry name" value="CorC_HlyC"/>
    <property type="match status" value="1"/>
</dbReference>
<evidence type="ECO:0000259" key="12">
    <source>
        <dbReference type="PROSITE" id="PS51846"/>
    </source>
</evidence>
<evidence type="ECO:0000313" key="14">
    <source>
        <dbReference type="Proteomes" id="UP000310477"/>
    </source>
</evidence>
<dbReference type="InterPro" id="IPR044751">
    <property type="entry name" value="Ion_transp-like_CBS"/>
</dbReference>
<dbReference type="InterPro" id="IPR005170">
    <property type="entry name" value="Transptr-assoc_dom"/>
</dbReference>
<dbReference type="CDD" id="cd04590">
    <property type="entry name" value="CBS_pair_CorC_HlyC_assoc"/>
    <property type="match status" value="1"/>
</dbReference>
<keyword evidence="4" id="KW-0677">Repeat</keyword>
<evidence type="ECO:0000256" key="8">
    <source>
        <dbReference type="PROSITE-ProRule" id="PRU00703"/>
    </source>
</evidence>
<dbReference type="PROSITE" id="PS51371">
    <property type="entry name" value="CBS"/>
    <property type="match status" value="2"/>
</dbReference>
<comment type="subcellular location">
    <subcellularLocation>
        <location evidence="1">Cell membrane</location>
        <topology evidence="1">Multi-pass membrane protein</topology>
    </subcellularLocation>
</comment>
<evidence type="ECO:0000256" key="3">
    <source>
        <dbReference type="ARBA" id="ARBA00022692"/>
    </source>
</evidence>
<evidence type="ECO:0000313" key="13">
    <source>
        <dbReference type="EMBL" id="TKC01933.1"/>
    </source>
</evidence>
<reference evidence="13 14" key="1">
    <citation type="submission" date="2019-04" db="EMBL/GenBank/DDBJ databases">
        <title>Pedobacter sp. AR-2-6 sp. nov., isolated from Arctic soil.</title>
        <authorList>
            <person name="Dahal R.H."/>
            <person name="Kim D.-U."/>
        </authorList>
    </citation>
    <scope>NUCLEOTIDE SEQUENCE [LARGE SCALE GENOMIC DNA]</scope>
    <source>
        <strain evidence="13 14">AR-2-6</strain>
    </source>
</reference>
<dbReference type="GO" id="GO:0005886">
    <property type="term" value="C:plasma membrane"/>
    <property type="evidence" value="ECO:0007669"/>
    <property type="project" value="UniProtKB-SubCell"/>
</dbReference>
<accession>A0A4U1CBG0</accession>
<gene>
    <name evidence="13" type="ORF">FA045_06715</name>
</gene>
<keyword evidence="2" id="KW-1003">Cell membrane</keyword>